<evidence type="ECO:0000256" key="4">
    <source>
        <dbReference type="ARBA" id="ARBA00022679"/>
    </source>
</evidence>
<dbReference type="EMBL" id="CP035485">
    <property type="protein sequence ID" value="QDI89953.1"/>
    <property type="molecule type" value="Genomic_DNA"/>
</dbReference>
<evidence type="ECO:0000256" key="5">
    <source>
        <dbReference type="ARBA" id="ARBA00022691"/>
    </source>
</evidence>
<evidence type="ECO:0000256" key="2">
    <source>
        <dbReference type="ARBA" id="ARBA00012534"/>
    </source>
</evidence>
<keyword evidence="5" id="KW-0949">S-adenosyl-L-methionine</keyword>
<accession>A0A514LDL6</accession>
<dbReference type="InterPro" id="IPR000780">
    <property type="entry name" value="CheR_MeTrfase"/>
</dbReference>
<dbReference type="GO" id="GO:0032259">
    <property type="term" value="P:methylation"/>
    <property type="evidence" value="ECO:0007669"/>
    <property type="project" value="UniProtKB-KW"/>
</dbReference>
<dbReference type="InterPro" id="IPR050903">
    <property type="entry name" value="Bact_Chemotaxis_MeTrfase"/>
</dbReference>
<dbReference type="PANTHER" id="PTHR24422:SF19">
    <property type="entry name" value="CHEMOTAXIS PROTEIN METHYLTRANSFERASE"/>
    <property type="match status" value="1"/>
</dbReference>
<dbReference type="InterPro" id="IPR036804">
    <property type="entry name" value="CheR_N_sf"/>
</dbReference>
<dbReference type="Pfam" id="PF01739">
    <property type="entry name" value="CheR"/>
    <property type="match status" value="1"/>
</dbReference>
<evidence type="ECO:0000259" key="6">
    <source>
        <dbReference type="PROSITE" id="PS50123"/>
    </source>
</evidence>
<dbReference type="Pfam" id="PF03705">
    <property type="entry name" value="CheR_N"/>
    <property type="match status" value="1"/>
</dbReference>
<protein>
    <recommendedName>
        <fullName evidence="2">protein-glutamate O-methyltransferase</fullName>
        <ecNumber evidence="2">2.1.1.80</ecNumber>
    </recommendedName>
</protein>
<evidence type="ECO:0000256" key="3">
    <source>
        <dbReference type="ARBA" id="ARBA00022603"/>
    </source>
</evidence>
<dbReference type="SUPFAM" id="SSF53335">
    <property type="entry name" value="S-adenosyl-L-methionine-dependent methyltransferases"/>
    <property type="match status" value="1"/>
</dbReference>
<keyword evidence="3 7" id="KW-0489">Methyltransferase</keyword>
<evidence type="ECO:0000256" key="1">
    <source>
        <dbReference type="ARBA" id="ARBA00001541"/>
    </source>
</evidence>
<dbReference type="PANTHER" id="PTHR24422">
    <property type="entry name" value="CHEMOTAXIS PROTEIN METHYLTRANSFERASE"/>
    <property type="match status" value="1"/>
</dbReference>
<organism evidence="7 8">
    <name type="scientific">Salicibibacter halophilus</name>
    <dbReference type="NCBI Taxonomy" id="2502791"/>
    <lineage>
        <taxon>Bacteria</taxon>
        <taxon>Bacillati</taxon>
        <taxon>Bacillota</taxon>
        <taxon>Bacilli</taxon>
        <taxon>Bacillales</taxon>
        <taxon>Bacillaceae</taxon>
        <taxon>Salicibibacter</taxon>
    </lineage>
</organism>
<dbReference type="Gene3D" id="3.40.50.150">
    <property type="entry name" value="Vaccinia Virus protein VP39"/>
    <property type="match status" value="1"/>
</dbReference>
<keyword evidence="8" id="KW-1185">Reference proteome</keyword>
<reference evidence="8" key="1">
    <citation type="submission" date="2019-01" db="EMBL/GenBank/DDBJ databases">
        <title>Genomic analysis of Salicibibacter sp. NKC3-5.</title>
        <authorList>
            <person name="Oh Y.J."/>
        </authorList>
    </citation>
    <scope>NUCLEOTIDE SEQUENCE [LARGE SCALE GENOMIC DNA]</scope>
    <source>
        <strain evidence="8">NKC3-5</strain>
    </source>
</reference>
<dbReference type="PRINTS" id="PR00996">
    <property type="entry name" value="CHERMTFRASE"/>
</dbReference>
<feature type="domain" description="CheR-type methyltransferase" evidence="6">
    <location>
        <begin position="1"/>
        <end position="262"/>
    </location>
</feature>
<dbReference type="Proteomes" id="UP000319756">
    <property type="component" value="Chromosome"/>
</dbReference>
<dbReference type="InterPro" id="IPR022642">
    <property type="entry name" value="CheR_C"/>
</dbReference>
<proteinExistence type="predicted"/>
<dbReference type="InterPro" id="IPR029063">
    <property type="entry name" value="SAM-dependent_MTases_sf"/>
</dbReference>
<dbReference type="OrthoDB" id="9816309at2"/>
<dbReference type="SUPFAM" id="SSF47757">
    <property type="entry name" value="Chemotaxis receptor methyltransferase CheR, N-terminal domain"/>
    <property type="match status" value="1"/>
</dbReference>
<dbReference type="EC" id="2.1.1.80" evidence="2"/>
<dbReference type="GO" id="GO:0008983">
    <property type="term" value="F:protein-glutamate O-methyltransferase activity"/>
    <property type="evidence" value="ECO:0007669"/>
    <property type="project" value="UniProtKB-EC"/>
</dbReference>
<dbReference type="InterPro" id="IPR022641">
    <property type="entry name" value="CheR_N"/>
</dbReference>
<sequence length="263" mass="30881">MDMEEDYRYFKAAILERTGIDLSLYKERQMKRRLESLYKRHRFRSFRAFFHEGVLNDPALLQAFLDKMTINVSEFYRNKKRWDFFEEVILAELLQKREKLKFWSAACSSGEEAYTAAIITDKHLDLANVSIVATDIDTKALKKADAGFYKEVAVRDMPNEEKQRVFVQEANGYRIKPMFKEAVRFQRCNLLTDLYPRGNDLIICRNTLIYFTGKAKEGILHGFNRALKNGGFLFVGNTEQIFSPETYGFEQAGDFFYRKRNAL</sequence>
<gene>
    <name evidence="7" type="ORF">EPH95_01195</name>
</gene>
<comment type="catalytic activity">
    <reaction evidence="1">
        <text>L-glutamyl-[protein] + S-adenosyl-L-methionine = [protein]-L-glutamate 5-O-methyl ester + S-adenosyl-L-homocysteine</text>
        <dbReference type="Rhea" id="RHEA:24452"/>
        <dbReference type="Rhea" id="RHEA-COMP:10208"/>
        <dbReference type="Rhea" id="RHEA-COMP:10311"/>
        <dbReference type="ChEBI" id="CHEBI:29973"/>
        <dbReference type="ChEBI" id="CHEBI:57856"/>
        <dbReference type="ChEBI" id="CHEBI:59789"/>
        <dbReference type="ChEBI" id="CHEBI:82795"/>
        <dbReference type="EC" id="2.1.1.80"/>
    </reaction>
</comment>
<keyword evidence="4 7" id="KW-0808">Transferase</keyword>
<evidence type="ECO:0000313" key="7">
    <source>
        <dbReference type="EMBL" id="QDI89953.1"/>
    </source>
</evidence>
<dbReference type="Gene3D" id="1.10.155.10">
    <property type="entry name" value="Chemotaxis receptor methyltransferase CheR, N-terminal domain"/>
    <property type="match status" value="1"/>
</dbReference>
<dbReference type="PROSITE" id="PS50123">
    <property type="entry name" value="CHER"/>
    <property type="match status" value="1"/>
</dbReference>
<dbReference type="AlphaFoldDB" id="A0A514LDL6"/>
<evidence type="ECO:0000313" key="8">
    <source>
        <dbReference type="Proteomes" id="UP000319756"/>
    </source>
</evidence>
<dbReference type="KEGG" id="sale:EPH95_01195"/>
<name>A0A514LDL6_9BACI</name>
<dbReference type="SMART" id="SM00138">
    <property type="entry name" value="MeTrc"/>
    <property type="match status" value="1"/>
</dbReference>